<dbReference type="AlphaFoldDB" id="A0A0A9ALL2"/>
<sequence>MEEEAASRSRRALQPRCWNSHDCVSSSAAYQMVRVITGDNVDLTRLLIHTTQTSASTLVPQTPAMAAAPYHAQARG</sequence>
<protein>
    <submittedName>
        <fullName evidence="1">Uncharacterized protein</fullName>
    </submittedName>
</protein>
<name>A0A0A9ALL2_ARUDO</name>
<evidence type="ECO:0000313" key="1">
    <source>
        <dbReference type="EMBL" id="JAD52569.1"/>
    </source>
</evidence>
<proteinExistence type="predicted"/>
<accession>A0A0A9ALL2</accession>
<reference evidence="1" key="1">
    <citation type="submission" date="2014-09" db="EMBL/GenBank/DDBJ databases">
        <authorList>
            <person name="Magalhaes I.L.F."/>
            <person name="Oliveira U."/>
            <person name="Santos F.R."/>
            <person name="Vidigal T.H.D.A."/>
            <person name="Brescovit A.D."/>
            <person name="Santos A.J."/>
        </authorList>
    </citation>
    <scope>NUCLEOTIDE SEQUENCE</scope>
    <source>
        <tissue evidence="1">Shoot tissue taken approximately 20 cm above the soil surface</tissue>
    </source>
</reference>
<dbReference type="EMBL" id="GBRH01245326">
    <property type="protein sequence ID" value="JAD52569.1"/>
    <property type="molecule type" value="Transcribed_RNA"/>
</dbReference>
<reference evidence="1" key="2">
    <citation type="journal article" date="2015" name="Data Brief">
        <title>Shoot transcriptome of the giant reed, Arundo donax.</title>
        <authorList>
            <person name="Barrero R.A."/>
            <person name="Guerrero F.D."/>
            <person name="Moolhuijzen P."/>
            <person name="Goolsby J.A."/>
            <person name="Tidwell J."/>
            <person name="Bellgard S.E."/>
            <person name="Bellgard M.I."/>
        </authorList>
    </citation>
    <scope>NUCLEOTIDE SEQUENCE</scope>
    <source>
        <tissue evidence="1">Shoot tissue taken approximately 20 cm above the soil surface</tissue>
    </source>
</reference>
<organism evidence="1">
    <name type="scientific">Arundo donax</name>
    <name type="common">Giant reed</name>
    <name type="synonym">Donax arundinaceus</name>
    <dbReference type="NCBI Taxonomy" id="35708"/>
    <lineage>
        <taxon>Eukaryota</taxon>
        <taxon>Viridiplantae</taxon>
        <taxon>Streptophyta</taxon>
        <taxon>Embryophyta</taxon>
        <taxon>Tracheophyta</taxon>
        <taxon>Spermatophyta</taxon>
        <taxon>Magnoliopsida</taxon>
        <taxon>Liliopsida</taxon>
        <taxon>Poales</taxon>
        <taxon>Poaceae</taxon>
        <taxon>PACMAD clade</taxon>
        <taxon>Arundinoideae</taxon>
        <taxon>Arundineae</taxon>
        <taxon>Arundo</taxon>
    </lineage>
</organism>